<dbReference type="Gene3D" id="3.40.30.10">
    <property type="entry name" value="Glutaredoxin"/>
    <property type="match status" value="1"/>
</dbReference>
<proteinExistence type="predicted"/>
<organism evidence="7 8">
    <name type="scientific">Nakamurella alba</name>
    <dbReference type="NCBI Taxonomy" id="2665158"/>
    <lineage>
        <taxon>Bacteria</taxon>
        <taxon>Bacillati</taxon>
        <taxon>Actinomycetota</taxon>
        <taxon>Actinomycetes</taxon>
        <taxon>Nakamurellales</taxon>
        <taxon>Nakamurellaceae</taxon>
        <taxon>Nakamurella</taxon>
    </lineage>
</organism>
<evidence type="ECO:0000256" key="3">
    <source>
        <dbReference type="ARBA" id="ARBA00022968"/>
    </source>
</evidence>
<reference evidence="7 8" key="1">
    <citation type="submission" date="2019-11" db="EMBL/GenBank/DDBJ databases">
        <authorList>
            <person name="Jiang L.-Q."/>
        </authorList>
    </citation>
    <scope>NUCLEOTIDE SEQUENCE [LARGE SCALE GENOMIC DNA]</scope>
    <source>
        <strain evidence="7 8">YIM 132087</strain>
    </source>
</reference>
<dbReference type="Pfam" id="PF00578">
    <property type="entry name" value="AhpC-TSA"/>
    <property type="match status" value="1"/>
</dbReference>
<dbReference type="PANTHER" id="PTHR42852">
    <property type="entry name" value="THIOL:DISULFIDE INTERCHANGE PROTEIN DSBE"/>
    <property type="match status" value="1"/>
</dbReference>
<accession>A0A7K1FMF6</accession>
<dbReference type="GO" id="GO:0030313">
    <property type="term" value="C:cell envelope"/>
    <property type="evidence" value="ECO:0007669"/>
    <property type="project" value="UniProtKB-SubCell"/>
</dbReference>
<dbReference type="PANTHER" id="PTHR42852:SF6">
    <property type="entry name" value="THIOL:DISULFIDE INTERCHANGE PROTEIN DSBE"/>
    <property type="match status" value="1"/>
</dbReference>
<evidence type="ECO:0000313" key="7">
    <source>
        <dbReference type="EMBL" id="MTD14499.1"/>
    </source>
</evidence>
<dbReference type="GO" id="GO:0016491">
    <property type="term" value="F:oxidoreductase activity"/>
    <property type="evidence" value="ECO:0007669"/>
    <property type="project" value="InterPro"/>
</dbReference>
<evidence type="ECO:0000256" key="2">
    <source>
        <dbReference type="ARBA" id="ARBA00022748"/>
    </source>
</evidence>
<sequence>MTGCSSGTDAIAVGGSFDFRPTGGVLEFSYPAAERGTLGTISGPAVVGDGTVALADYRGKVVVLNFWGSWCGPCRAEAPDLRDASTELADLGVQFLGVNVKDDKEAAAAFEASKEIAYPSIFDPTRRTLLSIKGYPANTIPSTIVVDPQGRVAQIWLRQVTKTELVATVRAIATET</sequence>
<keyword evidence="3" id="KW-0812">Transmembrane</keyword>
<name>A0A7K1FMF6_9ACTN</name>
<dbReference type="InterPro" id="IPR036249">
    <property type="entry name" value="Thioredoxin-like_sf"/>
</dbReference>
<dbReference type="InterPro" id="IPR050553">
    <property type="entry name" value="Thioredoxin_ResA/DsbE_sf"/>
</dbReference>
<dbReference type="InterPro" id="IPR000866">
    <property type="entry name" value="AhpC/TSA"/>
</dbReference>
<evidence type="ECO:0000256" key="5">
    <source>
        <dbReference type="ARBA" id="ARBA00023284"/>
    </source>
</evidence>
<dbReference type="InterPro" id="IPR013766">
    <property type="entry name" value="Thioredoxin_domain"/>
</dbReference>
<keyword evidence="8" id="KW-1185">Reference proteome</keyword>
<dbReference type="EMBL" id="WLYK01000003">
    <property type="protein sequence ID" value="MTD14499.1"/>
    <property type="molecule type" value="Genomic_DNA"/>
</dbReference>
<dbReference type="Proteomes" id="UP000460221">
    <property type="component" value="Unassembled WGS sequence"/>
</dbReference>
<evidence type="ECO:0000256" key="4">
    <source>
        <dbReference type="ARBA" id="ARBA00023157"/>
    </source>
</evidence>
<dbReference type="GO" id="GO:0016209">
    <property type="term" value="F:antioxidant activity"/>
    <property type="evidence" value="ECO:0007669"/>
    <property type="project" value="InterPro"/>
</dbReference>
<comment type="subcellular location">
    <subcellularLocation>
        <location evidence="1">Cell envelope</location>
    </subcellularLocation>
</comment>
<keyword evidence="2" id="KW-0201">Cytochrome c-type biogenesis</keyword>
<evidence type="ECO:0000256" key="1">
    <source>
        <dbReference type="ARBA" id="ARBA00004196"/>
    </source>
</evidence>
<keyword evidence="3" id="KW-0735">Signal-anchor</keyword>
<evidence type="ECO:0000259" key="6">
    <source>
        <dbReference type="PROSITE" id="PS51352"/>
    </source>
</evidence>
<keyword evidence="4" id="KW-1015">Disulfide bond</keyword>
<feature type="domain" description="Thioredoxin" evidence="6">
    <location>
        <begin position="32"/>
        <end position="174"/>
    </location>
</feature>
<dbReference type="AlphaFoldDB" id="A0A7K1FMF6"/>
<protein>
    <submittedName>
        <fullName evidence="7">Redoxin domain-containing protein</fullName>
    </submittedName>
</protein>
<comment type="caution">
    <text evidence="7">The sequence shown here is derived from an EMBL/GenBank/DDBJ whole genome shotgun (WGS) entry which is preliminary data.</text>
</comment>
<dbReference type="SUPFAM" id="SSF52833">
    <property type="entry name" value="Thioredoxin-like"/>
    <property type="match status" value="1"/>
</dbReference>
<dbReference type="InterPro" id="IPR017937">
    <property type="entry name" value="Thioredoxin_CS"/>
</dbReference>
<keyword evidence="5" id="KW-0676">Redox-active center</keyword>
<dbReference type="PROSITE" id="PS00194">
    <property type="entry name" value="THIOREDOXIN_1"/>
    <property type="match status" value="1"/>
</dbReference>
<evidence type="ECO:0000313" key="8">
    <source>
        <dbReference type="Proteomes" id="UP000460221"/>
    </source>
</evidence>
<dbReference type="GO" id="GO:0017004">
    <property type="term" value="P:cytochrome complex assembly"/>
    <property type="evidence" value="ECO:0007669"/>
    <property type="project" value="UniProtKB-KW"/>
</dbReference>
<dbReference type="CDD" id="cd02966">
    <property type="entry name" value="TlpA_like_family"/>
    <property type="match status" value="1"/>
</dbReference>
<gene>
    <name evidence="7" type="ORF">GIS00_11130</name>
</gene>
<dbReference type="PROSITE" id="PS51352">
    <property type="entry name" value="THIOREDOXIN_2"/>
    <property type="match status" value="1"/>
</dbReference>